<keyword evidence="1" id="KW-0812">Transmembrane</keyword>
<dbReference type="Pfam" id="PF16079">
    <property type="entry name" value="Phage_holin_5_2"/>
    <property type="match status" value="1"/>
</dbReference>
<evidence type="ECO:0008006" key="4">
    <source>
        <dbReference type="Google" id="ProtNLM"/>
    </source>
</evidence>
<feature type="transmembrane region" description="Helical" evidence="1">
    <location>
        <begin position="57"/>
        <end position="75"/>
    </location>
</feature>
<comment type="caution">
    <text evidence="2">The sequence shown here is derived from an EMBL/GenBank/DDBJ whole genome shotgun (WGS) entry which is preliminary data.</text>
</comment>
<dbReference type="AlphaFoldDB" id="A0A845DYI2"/>
<accession>A0A845DYI2</accession>
<organism evidence="2 3">
    <name type="scientific">Halobacillus litoralis</name>
    <dbReference type="NCBI Taxonomy" id="45668"/>
    <lineage>
        <taxon>Bacteria</taxon>
        <taxon>Bacillati</taxon>
        <taxon>Bacillota</taxon>
        <taxon>Bacilli</taxon>
        <taxon>Bacillales</taxon>
        <taxon>Bacillaceae</taxon>
        <taxon>Halobacillus</taxon>
    </lineage>
</organism>
<evidence type="ECO:0000313" key="2">
    <source>
        <dbReference type="EMBL" id="MYL18504.1"/>
    </source>
</evidence>
<dbReference type="RefSeq" id="WP_160834965.1">
    <property type="nucleotide sequence ID" value="NZ_JAIVAK010000004.1"/>
</dbReference>
<dbReference type="EMBL" id="WMET01000001">
    <property type="protein sequence ID" value="MYL18504.1"/>
    <property type="molecule type" value="Genomic_DNA"/>
</dbReference>
<gene>
    <name evidence="2" type="ORF">GLW04_01305</name>
</gene>
<evidence type="ECO:0000256" key="1">
    <source>
        <dbReference type="SAM" id="Phobius"/>
    </source>
</evidence>
<reference evidence="2 3" key="1">
    <citation type="submission" date="2019-11" db="EMBL/GenBank/DDBJ databases">
        <title>Genome sequences of 17 halophilic strains isolated from different environments.</title>
        <authorList>
            <person name="Furrow R.E."/>
        </authorList>
    </citation>
    <scope>NUCLEOTIDE SEQUENCE [LARGE SCALE GENOMIC DNA]</scope>
    <source>
        <strain evidence="2 3">22511_23_Filter</strain>
    </source>
</reference>
<dbReference type="InterPro" id="IPR032111">
    <property type="entry name" value="Clostridium_phage_holin"/>
</dbReference>
<feature type="transmembrane region" description="Helical" evidence="1">
    <location>
        <begin position="26"/>
        <end position="45"/>
    </location>
</feature>
<dbReference type="OrthoDB" id="2970974at2"/>
<sequence length="90" mass="10072">MDIMMDFTPYIGLAVVLYAIRRTRRVSNRFIPIIAVLLGIGFSLWENGLNPEAVLTGLKYALLGIGTVAGIKYFLEKKEKDPGNEDRKQA</sequence>
<name>A0A845DYI2_9BACI</name>
<keyword evidence="1" id="KW-0472">Membrane</keyword>
<keyword evidence="1" id="KW-1133">Transmembrane helix</keyword>
<evidence type="ECO:0000313" key="3">
    <source>
        <dbReference type="Proteomes" id="UP000460949"/>
    </source>
</evidence>
<protein>
    <recommendedName>
        <fullName evidence="4">Holin</fullName>
    </recommendedName>
</protein>
<proteinExistence type="predicted"/>
<dbReference type="Proteomes" id="UP000460949">
    <property type="component" value="Unassembled WGS sequence"/>
</dbReference>